<dbReference type="RefSeq" id="WP_014810321.1">
    <property type="nucleotide sequence ID" value="NC_018025.1"/>
</dbReference>
<comment type="subcellular location">
    <subcellularLocation>
        <location evidence="7">Cell inner membrane</location>
        <topology evidence="7">Multi-pass membrane protein</topology>
    </subcellularLocation>
    <subcellularLocation>
        <location evidence="1">Cell membrane</location>
        <topology evidence="1">Multi-pass membrane protein</topology>
    </subcellularLocation>
</comment>
<evidence type="ECO:0000313" key="8">
    <source>
        <dbReference type="EMBL" id="AFM25179.1"/>
    </source>
</evidence>
<name>I4C6I8_DESTA</name>
<dbReference type="KEGG" id="dti:Desti_2499"/>
<feature type="transmembrane region" description="Helical" evidence="7">
    <location>
        <begin position="48"/>
        <end position="69"/>
    </location>
</feature>
<dbReference type="GO" id="GO:0005886">
    <property type="term" value="C:plasma membrane"/>
    <property type="evidence" value="ECO:0007669"/>
    <property type="project" value="UniProtKB-SubCell"/>
</dbReference>
<dbReference type="AlphaFoldDB" id="I4C6I8"/>
<feature type="transmembrane region" description="Helical" evidence="7">
    <location>
        <begin position="115"/>
        <end position="135"/>
    </location>
</feature>
<organism evidence="8 9">
    <name type="scientific">Desulfomonile tiedjei (strain ATCC 49306 / DSM 6799 / DCB-1)</name>
    <dbReference type="NCBI Taxonomy" id="706587"/>
    <lineage>
        <taxon>Bacteria</taxon>
        <taxon>Pseudomonadati</taxon>
        <taxon>Thermodesulfobacteriota</taxon>
        <taxon>Desulfomonilia</taxon>
        <taxon>Desulfomonilales</taxon>
        <taxon>Desulfomonilaceae</taxon>
        <taxon>Desulfomonile</taxon>
    </lineage>
</organism>
<dbReference type="HOGENOM" id="CLU_079909_0_0_7"/>
<evidence type="ECO:0000256" key="4">
    <source>
        <dbReference type="ARBA" id="ARBA00022692"/>
    </source>
</evidence>
<evidence type="ECO:0000256" key="3">
    <source>
        <dbReference type="ARBA" id="ARBA00022475"/>
    </source>
</evidence>
<keyword evidence="3" id="KW-1003">Cell membrane</keyword>
<keyword evidence="9" id="KW-1185">Reference proteome</keyword>
<reference evidence="9" key="1">
    <citation type="submission" date="2012-06" db="EMBL/GenBank/DDBJ databases">
        <title>Complete sequence of chromosome of Desulfomonile tiedjei DSM 6799.</title>
        <authorList>
            <person name="Lucas S."/>
            <person name="Copeland A."/>
            <person name="Lapidus A."/>
            <person name="Glavina del Rio T."/>
            <person name="Dalin E."/>
            <person name="Tice H."/>
            <person name="Bruce D."/>
            <person name="Goodwin L."/>
            <person name="Pitluck S."/>
            <person name="Peters L."/>
            <person name="Ovchinnikova G."/>
            <person name="Zeytun A."/>
            <person name="Lu M."/>
            <person name="Kyrpides N."/>
            <person name="Mavromatis K."/>
            <person name="Ivanova N."/>
            <person name="Brettin T."/>
            <person name="Detter J.C."/>
            <person name="Han C."/>
            <person name="Larimer F."/>
            <person name="Land M."/>
            <person name="Hauser L."/>
            <person name="Markowitz V."/>
            <person name="Cheng J.-F."/>
            <person name="Hugenholtz P."/>
            <person name="Woyke T."/>
            <person name="Wu D."/>
            <person name="Spring S."/>
            <person name="Schroeder M."/>
            <person name="Brambilla E."/>
            <person name="Klenk H.-P."/>
            <person name="Eisen J.A."/>
        </authorList>
    </citation>
    <scope>NUCLEOTIDE SEQUENCE [LARGE SCALE GENOMIC DNA]</scope>
    <source>
        <strain evidence="9">ATCC 49306 / DSM 6799 / DCB-1</strain>
    </source>
</reference>
<keyword evidence="5 7" id="KW-1133">Transmembrane helix</keyword>
<proteinExistence type="inferred from homology"/>
<keyword evidence="4 7" id="KW-0812">Transmembrane</keyword>
<dbReference type="NCBIfam" id="TIGR00427">
    <property type="entry name" value="NAAT family transporter"/>
    <property type="match status" value="1"/>
</dbReference>
<gene>
    <name evidence="8" type="ordered locus">Desti_2499</name>
</gene>
<evidence type="ECO:0000256" key="7">
    <source>
        <dbReference type="RuleBase" id="RU362048"/>
    </source>
</evidence>
<evidence type="ECO:0000256" key="6">
    <source>
        <dbReference type="ARBA" id="ARBA00023136"/>
    </source>
</evidence>
<protein>
    <recommendedName>
        <fullName evidence="7">UPF0056 inner membrane protein</fullName>
    </recommendedName>
</protein>
<dbReference type="PANTHER" id="PTHR33508">
    <property type="entry name" value="UPF0056 MEMBRANE PROTEIN YHCE"/>
    <property type="match status" value="1"/>
</dbReference>
<dbReference type="OrthoDB" id="21094at2"/>
<dbReference type="STRING" id="706587.Desti_2499"/>
<dbReference type="Pfam" id="PF01914">
    <property type="entry name" value="MarC"/>
    <property type="match status" value="1"/>
</dbReference>
<dbReference type="Proteomes" id="UP000006055">
    <property type="component" value="Chromosome"/>
</dbReference>
<comment type="similarity">
    <text evidence="2 7">Belongs to the UPF0056 (MarC) family.</text>
</comment>
<sequence>MEHAVTLFVGTFTTLLAIINPFEAIPVFLQLTAGREDSVRLEVSRQSCLYATLLLVFFLVFGNLVLWIFSIPLSMVRIVGGIILMRLGFELFSPSPNGGMIPGSGADSTEKPLDVAFVPLAMPIMVGPGAIATVLGMSSLVEHPGSGIIASVVLAIVATMFVTYLSLLYARKIYSWIGIKGVDAATRIVGFFVASMGMGLVFHGVVQALRQYGIVHL</sequence>
<dbReference type="PANTHER" id="PTHR33508:SF1">
    <property type="entry name" value="UPF0056 MEMBRANE PROTEIN YHCE"/>
    <property type="match status" value="1"/>
</dbReference>
<dbReference type="eggNOG" id="COG2095">
    <property type="taxonomic scope" value="Bacteria"/>
</dbReference>
<dbReference type="InterPro" id="IPR002771">
    <property type="entry name" value="Multi_antbiot-R_MarC"/>
</dbReference>
<comment type="caution">
    <text evidence="7">Lacks conserved residue(s) required for the propagation of feature annotation.</text>
</comment>
<evidence type="ECO:0000256" key="5">
    <source>
        <dbReference type="ARBA" id="ARBA00022989"/>
    </source>
</evidence>
<dbReference type="PATRIC" id="fig|706587.4.peg.2867"/>
<feature type="transmembrane region" description="Helical" evidence="7">
    <location>
        <begin position="188"/>
        <end position="209"/>
    </location>
</feature>
<evidence type="ECO:0000256" key="1">
    <source>
        <dbReference type="ARBA" id="ARBA00004651"/>
    </source>
</evidence>
<dbReference type="EMBL" id="CP003360">
    <property type="protein sequence ID" value="AFM25179.1"/>
    <property type="molecule type" value="Genomic_DNA"/>
</dbReference>
<feature type="transmembrane region" description="Helical" evidence="7">
    <location>
        <begin position="147"/>
        <end position="168"/>
    </location>
</feature>
<keyword evidence="6 7" id="KW-0472">Membrane</keyword>
<evidence type="ECO:0000256" key="2">
    <source>
        <dbReference type="ARBA" id="ARBA00009784"/>
    </source>
</evidence>
<accession>I4C6I8</accession>
<evidence type="ECO:0000313" key="9">
    <source>
        <dbReference type="Proteomes" id="UP000006055"/>
    </source>
</evidence>